<dbReference type="Proteomes" id="UP000028531">
    <property type="component" value="Unassembled WGS sequence"/>
</dbReference>
<gene>
    <name evidence="1" type="ORF">IL45_04720</name>
</gene>
<reference evidence="1 2" key="1">
    <citation type="submission" date="2014-07" db="EMBL/GenBank/DDBJ databases">
        <title>Draft genome sequence of Nonlabens ulvanivorans, an ulvan degrading bacterium.</title>
        <authorList>
            <person name="Kopel M."/>
            <person name="Helbert W."/>
            <person name="Henrissat B."/>
            <person name="Doniger T."/>
            <person name="Banin E."/>
        </authorList>
    </citation>
    <scope>NUCLEOTIDE SEQUENCE [LARGE SCALE GENOMIC DNA]</scope>
    <source>
        <strain evidence="1 2">PLR</strain>
    </source>
</reference>
<evidence type="ECO:0000313" key="2">
    <source>
        <dbReference type="Proteomes" id="UP000028531"/>
    </source>
</evidence>
<evidence type="ECO:0000313" key="1">
    <source>
        <dbReference type="EMBL" id="KEZ93519.1"/>
    </source>
</evidence>
<dbReference type="OrthoDB" id="1446067at2"/>
<dbReference type="AlphaFoldDB" id="A0A084JX35"/>
<comment type="caution">
    <text evidence="1">The sequence shown here is derived from an EMBL/GenBank/DDBJ whole genome shotgun (WGS) entry which is preliminary data.</text>
</comment>
<accession>A0A084JX35</accession>
<dbReference type="EMBL" id="JPJI01000026">
    <property type="protein sequence ID" value="KEZ93519.1"/>
    <property type="molecule type" value="Genomic_DNA"/>
</dbReference>
<organism evidence="1 2">
    <name type="scientific">Nonlabens ulvanivorans</name>
    <name type="common">Persicivirga ulvanivorans</name>
    <dbReference type="NCBI Taxonomy" id="906888"/>
    <lineage>
        <taxon>Bacteria</taxon>
        <taxon>Pseudomonadati</taxon>
        <taxon>Bacteroidota</taxon>
        <taxon>Flavobacteriia</taxon>
        <taxon>Flavobacteriales</taxon>
        <taxon>Flavobacteriaceae</taxon>
        <taxon>Nonlabens</taxon>
    </lineage>
</organism>
<proteinExistence type="predicted"/>
<sequence>MEISTIIKILLLVKNNGNISELLKDGYTYGQIARMTNECMDEGFLEKDVNQIKVSTKGLGYLDEKFAKKNKFGSESWIVPEEKSKIMQLGKNEIYLPNRKELDF</sequence>
<dbReference type="RefSeq" id="WP_036580910.1">
    <property type="nucleotide sequence ID" value="NZ_JPJI01000026.1"/>
</dbReference>
<name>A0A084JX35_NONUL</name>
<protein>
    <submittedName>
        <fullName evidence="1">Uncharacterized protein</fullName>
    </submittedName>
</protein>